<keyword evidence="8" id="KW-1185">Reference proteome</keyword>
<proteinExistence type="inferred from homology"/>
<evidence type="ECO:0000313" key="8">
    <source>
        <dbReference type="Proteomes" id="UP000796880"/>
    </source>
</evidence>
<accession>A0A8K0MK41</accession>
<dbReference type="EMBL" id="VOIH02000004">
    <property type="protein sequence ID" value="KAF3448613.1"/>
    <property type="molecule type" value="Genomic_DNA"/>
</dbReference>
<evidence type="ECO:0000313" key="7">
    <source>
        <dbReference type="EMBL" id="KAF3448613.1"/>
    </source>
</evidence>
<sequence>MRATDNQGSFLNRISIRRNQVVSMDGNHEQELEDIELFQKHVSDRFSDLLSPSDDTSADALLSISWLRKLLDVFLCCEAEFKAIMIMGRDASLISKPPLDRLFHELLDRNVKTLDVCNAVHHGVDAVRHFQKLAEIVVSALEQRPIGEGQVRRAKRALNSLITAMALEDKDGTGNKSTERAWSFGRRGGSGAVNKDRNPGQFRAISWNMAKGWSASKQIQAMSSNLVAPRGGETLALPVYISSTVMVFVMWALVAAIPCQERSGLASHYSVPRQLSWAQPMVGLQEKIAEEWKKKEKKGCSGLLEEIQKMEKLVQSLSEFAESFQFPAEPERLEEVANQVAELAETCKRMEEGLFPLQQQLREVFHRVVRSRAEILEALEQGGKSSTPIM</sequence>
<comment type="subcellular location">
    <subcellularLocation>
        <location evidence="1">Membrane</location>
        <topology evidence="1">Single-pass membrane protein</topology>
    </subcellularLocation>
</comment>
<evidence type="ECO:0000256" key="5">
    <source>
        <dbReference type="ARBA" id="ARBA00035114"/>
    </source>
</evidence>
<protein>
    <recommendedName>
        <fullName evidence="9">Protein BYPASS-related</fullName>
    </recommendedName>
</protein>
<gene>
    <name evidence="7" type="ORF">FNV43_RR09326</name>
</gene>
<comment type="caution">
    <text evidence="7">The sequence shown here is derived from an EMBL/GenBank/DDBJ whole genome shotgun (WGS) entry which is preliminary data.</text>
</comment>
<dbReference type="Pfam" id="PF05633">
    <property type="entry name" value="ROH1-like"/>
    <property type="match status" value="1"/>
</dbReference>
<feature type="region of interest" description="Disordered" evidence="6">
    <location>
        <begin position="171"/>
        <end position="195"/>
    </location>
</feature>
<dbReference type="AlphaFoldDB" id="A0A8K0MK41"/>
<keyword evidence="4" id="KW-0472">Membrane</keyword>
<dbReference type="PANTHER" id="PTHR31509">
    <property type="entry name" value="BPS1-LIKE PROTEIN"/>
    <property type="match status" value="1"/>
</dbReference>
<evidence type="ECO:0000256" key="3">
    <source>
        <dbReference type="ARBA" id="ARBA00022989"/>
    </source>
</evidence>
<dbReference type="GO" id="GO:0016020">
    <property type="term" value="C:membrane"/>
    <property type="evidence" value="ECO:0007669"/>
    <property type="project" value="UniProtKB-SubCell"/>
</dbReference>
<dbReference type="Proteomes" id="UP000796880">
    <property type="component" value="Unassembled WGS sequence"/>
</dbReference>
<evidence type="ECO:0000256" key="2">
    <source>
        <dbReference type="ARBA" id="ARBA00022692"/>
    </source>
</evidence>
<name>A0A8K0MK41_9ROSA</name>
<organism evidence="7 8">
    <name type="scientific">Rhamnella rubrinervis</name>
    <dbReference type="NCBI Taxonomy" id="2594499"/>
    <lineage>
        <taxon>Eukaryota</taxon>
        <taxon>Viridiplantae</taxon>
        <taxon>Streptophyta</taxon>
        <taxon>Embryophyta</taxon>
        <taxon>Tracheophyta</taxon>
        <taxon>Spermatophyta</taxon>
        <taxon>Magnoliopsida</taxon>
        <taxon>eudicotyledons</taxon>
        <taxon>Gunneridae</taxon>
        <taxon>Pentapetalae</taxon>
        <taxon>rosids</taxon>
        <taxon>fabids</taxon>
        <taxon>Rosales</taxon>
        <taxon>Rhamnaceae</taxon>
        <taxon>rhamnoid group</taxon>
        <taxon>Rhamneae</taxon>
        <taxon>Rhamnella</taxon>
    </lineage>
</organism>
<dbReference type="OrthoDB" id="1878996at2759"/>
<evidence type="ECO:0000256" key="4">
    <source>
        <dbReference type="ARBA" id="ARBA00023136"/>
    </source>
</evidence>
<reference evidence="7" key="1">
    <citation type="submission" date="2020-03" db="EMBL/GenBank/DDBJ databases">
        <title>A high-quality chromosome-level genome assembly of a woody plant with both climbing and erect habits, Rhamnella rubrinervis.</title>
        <authorList>
            <person name="Lu Z."/>
            <person name="Yang Y."/>
            <person name="Zhu X."/>
            <person name="Sun Y."/>
        </authorList>
    </citation>
    <scope>NUCLEOTIDE SEQUENCE</scope>
    <source>
        <strain evidence="7">BYM</strain>
        <tissue evidence="7">Leaf</tissue>
    </source>
</reference>
<keyword evidence="2" id="KW-0812">Transmembrane</keyword>
<evidence type="ECO:0008006" key="9">
    <source>
        <dbReference type="Google" id="ProtNLM"/>
    </source>
</evidence>
<comment type="similarity">
    <text evidence="5">Belongs to the ROH1 family.</text>
</comment>
<dbReference type="InterPro" id="IPR008511">
    <property type="entry name" value="ROH1-like"/>
</dbReference>
<evidence type="ECO:0000256" key="1">
    <source>
        <dbReference type="ARBA" id="ARBA00004167"/>
    </source>
</evidence>
<evidence type="ECO:0000256" key="6">
    <source>
        <dbReference type="SAM" id="MobiDB-lite"/>
    </source>
</evidence>
<keyword evidence="3" id="KW-1133">Transmembrane helix</keyword>